<feature type="non-terminal residue" evidence="2">
    <location>
        <position position="1"/>
    </location>
</feature>
<accession>A0A9D2QRP9</accession>
<sequence length="101" mass="11602">KKFRHLLSHLELEEVKQENRLTLEGKQFVITGSVNHFANRAQLKEYIEQRGGKVTGSVTSKTDYLINNDVTSNSSKNKKARELEIPILSEEDFLHMAEEES</sequence>
<dbReference type="AlphaFoldDB" id="A0A9D2QRP9"/>
<dbReference type="InterPro" id="IPR036420">
    <property type="entry name" value="BRCT_dom_sf"/>
</dbReference>
<dbReference type="CDD" id="cd17748">
    <property type="entry name" value="BRCT_DNA_ligase_like"/>
    <property type="match status" value="1"/>
</dbReference>
<evidence type="ECO:0000259" key="1">
    <source>
        <dbReference type="PROSITE" id="PS50172"/>
    </source>
</evidence>
<evidence type="ECO:0000313" key="2">
    <source>
        <dbReference type="EMBL" id="HJD28403.1"/>
    </source>
</evidence>
<reference evidence="2" key="1">
    <citation type="journal article" date="2021" name="PeerJ">
        <title>Extensive microbial diversity within the chicken gut microbiome revealed by metagenomics and culture.</title>
        <authorList>
            <person name="Gilroy R."/>
            <person name="Ravi A."/>
            <person name="Getino M."/>
            <person name="Pursley I."/>
            <person name="Horton D.L."/>
            <person name="Alikhan N.F."/>
            <person name="Baker D."/>
            <person name="Gharbi K."/>
            <person name="Hall N."/>
            <person name="Watson M."/>
            <person name="Adriaenssens E.M."/>
            <person name="Foster-Nyarko E."/>
            <person name="Jarju S."/>
            <person name="Secka A."/>
            <person name="Antonio M."/>
            <person name="Oren A."/>
            <person name="Chaudhuri R.R."/>
            <person name="La Ragione R."/>
            <person name="Hildebrand F."/>
            <person name="Pallen M.J."/>
        </authorList>
    </citation>
    <scope>NUCLEOTIDE SEQUENCE</scope>
    <source>
        <strain evidence="2">ChiBcec6-4105</strain>
    </source>
</reference>
<organism evidence="2 3">
    <name type="scientific">Candidatus Blautia avicola</name>
    <dbReference type="NCBI Taxonomy" id="2838483"/>
    <lineage>
        <taxon>Bacteria</taxon>
        <taxon>Bacillati</taxon>
        <taxon>Bacillota</taxon>
        <taxon>Clostridia</taxon>
        <taxon>Lachnospirales</taxon>
        <taxon>Lachnospiraceae</taxon>
        <taxon>Blautia</taxon>
    </lineage>
</organism>
<dbReference type="SMART" id="SM00292">
    <property type="entry name" value="BRCT"/>
    <property type="match status" value="1"/>
</dbReference>
<protein>
    <submittedName>
        <fullName evidence="2">NAD-dependent DNA ligase LigA</fullName>
    </submittedName>
</protein>
<dbReference type="InterPro" id="IPR001357">
    <property type="entry name" value="BRCT_dom"/>
</dbReference>
<reference evidence="2" key="2">
    <citation type="submission" date="2021-04" db="EMBL/GenBank/DDBJ databases">
        <authorList>
            <person name="Gilroy R."/>
        </authorList>
    </citation>
    <scope>NUCLEOTIDE SEQUENCE</scope>
    <source>
        <strain evidence="2">ChiBcec6-4105</strain>
    </source>
</reference>
<dbReference type="EMBL" id="DWUY01000111">
    <property type="protein sequence ID" value="HJD28403.1"/>
    <property type="molecule type" value="Genomic_DNA"/>
</dbReference>
<keyword evidence="2" id="KW-0436">Ligase</keyword>
<gene>
    <name evidence="2" type="ORF">H9914_05345</name>
</gene>
<name>A0A9D2QRP9_9FIRM</name>
<dbReference type="Pfam" id="PF00533">
    <property type="entry name" value="BRCT"/>
    <property type="match status" value="1"/>
</dbReference>
<dbReference type="Gene3D" id="3.40.50.10190">
    <property type="entry name" value="BRCT domain"/>
    <property type="match status" value="1"/>
</dbReference>
<feature type="domain" description="BRCT" evidence="1">
    <location>
        <begin position="18"/>
        <end position="101"/>
    </location>
</feature>
<proteinExistence type="predicted"/>
<dbReference type="SUPFAM" id="SSF52113">
    <property type="entry name" value="BRCT domain"/>
    <property type="match status" value="1"/>
</dbReference>
<dbReference type="PROSITE" id="PS50172">
    <property type="entry name" value="BRCT"/>
    <property type="match status" value="1"/>
</dbReference>
<dbReference type="Proteomes" id="UP000823892">
    <property type="component" value="Unassembled WGS sequence"/>
</dbReference>
<evidence type="ECO:0000313" key="3">
    <source>
        <dbReference type="Proteomes" id="UP000823892"/>
    </source>
</evidence>
<comment type="caution">
    <text evidence="2">The sequence shown here is derived from an EMBL/GenBank/DDBJ whole genome shotgun (WGS) entry which is preliminary data.</text>
</comment>
<dbReference type="GO" id="GO:0016874">
    <property type="term" value="F:ligase activity"/>
    <property type="evidence" value="ECO:0007669"/>
    <property type="project" value="UniProtKB-KW"/>
</dbReference>